<dbReference type="InterPro" id="IPR036882">
    <property type="entry name" value="Alba-like_dom_sf"/>
</dbReference>
<gene>
    <name evidence="2" type="ORF">SNAT2548_LOCUS19894</name>
</gene>
<organism evidence="2 3">
    <name type="scientific">Symbiodinium natans</name>
    <dbReference type="NCBI Taxonomy" id="878477"/>
    <lineage>
        <taxon>Eukaryota</taxon>
        <taxon>Sar</taxon>
        <taxon>Alveolata</taxon>
        <taxon>Dinophyceae</taxon>
        <taxon>Suessiales</taxon>
        <taxon>Symbiodiniaceae</taxon>
        <taxon>Symbiodinium</taxon>
    </lineage>
</organism>
<dbReference type="Proteomes" id="UP000604046">
    <property type="component" value="Unassembled WGS sequence"/>
</dbReference>
<evidence type="ECO:0008006" key="4">
    <source>
        <dbReference type="Google" id="ProtNLM"/>
    </source>
</evidence>
<dbReference type="AlphaFoldDB" id="A0A812PKZ9"/>
<proteinExistence type="predicted"/>
<dbReference type="GO" id="GO:0003723">
    <property type="term" value="F:RNA binding"/>
    <property type="evidence" value="ECO:0007669"/>
    <property type="project" value="UniProtKB-KW"/>
</dbReference>
<dbReference type="OrthoDB" id="435474at2759"/>
<dbReference type="InterPro" id="IPR007347">
    <property type="entry name" value="SpoVS"/>
</dbReference>
<comment type="caution">
    <text evidence="2">The sequence shown here is derived from an EMBL/GenBank/DDBJ whole genome shotgun (WGS) entry which is preliminary data.</text>
</comment>
<name>A0A812PKZ9_9DINO</name>
<dbReference type="EMBL" id="CAJNDS010002191">
    <property type="protein sequence ID" value="CAE7366320.1"/>
    <property type="molecule type" value="Genomic_DNA"/>
</dbReference>
<evidence type="ECO:0000313" key="2">
    <source>
        <dbReference type="EMBL" id="CAE7366320.1"/>
    </source>
</evidence>
<dbReference type="Gene3D" id="3.30.110.20">
    <property type="entry name" value="Alba-like domain"/>
    <property type="match status" value="2"/>
</dbReference>
<protein>
    <recommendedName>
        <fullName evidence="4">Lysophosphatidylcholine acyltransferase 2</fullName>
    </recommendedName>
</protein>
<reference evidence="2" key="1">
    <citation type="submission" date="2021-02" db="EMBL/GenBank/DDBJ databases">
        <authorList>
            <person name="Dougan E. K."/>
            <person name="Rhodes N."/>
            <person name="Thang M."/>
            <person name="Chan C."/>
        </authorList>
    </citation>
    <scope>NUCLEOTIDE SEQUENCE</scope>
</reference>
<evidence type="ECO:0000313" key="3">
    <source>
        <dbReference type="Proteomes" id="UP000604046"/>
    </source>
</evidence>
<evidence type="ECO:0000256" key="1">
    <source>
        <dbReference type="ARBA" id="ARBA00022884"/>
    </source>
</evidence>
<accession>A0A812PKZ9</accession>
<keyword evidence="3" id="KW-1185">Reference proteome</keyword>
<dbReference type="Pfam" id="PF04232">
    <property type="entry name" value="SpoVS"/>
    <property type="match status" value="1"/>
</dbReference>
<keyword evidence="1" id="KW-0694">RNA-binding</keyword>
<sequence length="251" mass="26461">MASPIGRLRLPGRMLCGPLQVRCFAGSDSDFLTASAVTDVARLGGAIAARVRQAGSTSIRCIGPKAAYKSIKSIVCASDFLSRDPDAPEDSFLGVAVSENKKAPSGNAGSEAQGNEMLLRVRPVHLPADAFRKKIKAASDSHPERSMDLLIGATTQPGKAAAAMAGALRPMGGSHGKYPLIRGIGTAAVHRALVSARLAQTYLDNDGRGVRFLVVPSFEQEPSTQTGSGYQNQLVMRLVRWKGTDDGTTKE</sequence>